<dbReference type="Proteomes" id="UP000676169">
    <property type="component" value="Chromosome"/>
</dbReference>
<feature type="transmembrane region" description="Helical" evidence="10">
    <location>
        <begin position="168"/>
        <end position="188"/>
    </location>
</feature>
<dbReference type="InterPro" id="IPR024194">
    <property type="entry name" value="Ac/AlaTfrase_AlgI/DltB"/>
</dbReference>
<keyword evidence="6 10" id="KW-1133">Transmembrane helix</keyword>
<feature type="transmembrane region" description="Helical" evidence="10">
    <location>
        <begin position="333"/>
        <end position="349"/>
    </location>
</feature>
<dbReference type="PANTHER" id="PTHR13285:SF23">
    <property type="entry name" value="TEICHOIC ACID D-ALANYLTRANSFERASE"/>
    <property type="match status" value="1"/>
</dbReference>
<keyword evidence="3 9" id="KW-1003">Cell membrane</keyword>
<keyword evidence="4 9" id="KW-0808">Transferase</keyword>
<evidence type="ECO:0000256" key="3">
    <source>
        <dbReference type="ARBA" id="ARBA00022475"/>
    </source>
</evidence>
<evidence type="ECO:0000256" key="10">
    <source>
        <dbReference type="SAM" id="Phobius"/>
    </source>
</evidence>
<evidence type="ECO:0000256" key="6">
    <source>
        <dbReference type="ARBA" id="ARBA00022989"/>
    </source>
</evidence>
<feature type="transmembrane region" description="Helical" evidence="10">
    <location>
        <begin position="70"/>
        <end position="88"/>
    </location>
</feature>
<dbReference type="GO" id="GO:0042121">
    <property type="term" value="P:alginic acid biosynthetic process"/>
    <property type="evidence" value="ECO:0007669"/>
    <property type="project" value="InterPro"/>
</dbReference>
<dbReference type="KEGG" id="lamb:KBB96_14350"/>
<dbReference type="PIRSF" id="PIRSF500217">
    <property type="entry name" value="AlgI"/>
    <property type="match status" value="1"/>
</dbReference>
<sequence length="528" mass="60030">MRYAAAGRHRDPMIFNSYVYLLLFLPITLIGYLLLQRAPLRVAFGWLVLMSLAFYGWWNPDPSKPWTPFYVLLILGSCVGNYFFGRYLSGHKLTAKGKGILTLGVVANLGFLGYYKYAGFLAGLSQAATGFPHDLPHIVLPLAISFFTFLQIAYLVDAYRGETEEYHFTDYLLFVTFFPHLIAGPLVHHKEMLPQFTKGTCRHRLWTSLSVGLTYLILGLFKKVVIADNAASIANAIFGLAARGDRPLTFLEGWAGALTYAIQLYFDFSGYSDMAIGSARLFGIRFPLNFHSPYKADSMVEFWRRWHMTLSRFLRDYLYIPLGGNRKGKARRYVNLLLTMVLGGIWHGAGFAFLLWGLLHGLYLCVNHAWFAFRKKHGIKALPKPLAIAITFILVLIAWVPFRAGAFEHGTSGSTTQAIQVTKNVFSAMFGLNGFGGWPDKSAYVAKNSHALRACLCILACWLLPNTQQFLRRYSPALDAGSFDDNRMGKRRWWQWRPTPTWFAFTLILLLVTLFQFDKVSEFIYFQF</sequence>
<accession>A0A975G654</accession>
<evidence type="ECO:0000313" key="11">
    <source>
        <dbReference type="EMBL" id="QUE50044.1"/>
    </source>
</evidence>
<evidence type="ECO:0000256" key="9">
    <source>
        <dbReference type="PIRNR" id="PIRNR016636"/>
    </source>
</evidence>
<proteinExistence type="inferred from homology"/>
<feature type="transmembrane region" description="Helical" evidence="10">
    <location>
        <begin position="203"/>
        <end position="221"/>
    </location>
</feature>
<dbReference type="PIRSF" id="PIRSF016636">
    <property type="entry name" value="AlgI_DltB"/>
    <property type="match status" value="1"/>
</dbReference>
<keyword evidence="8 9" id="KW-0012">Acyltransferase</keyword>
<dbReference type="AlphaFoldDB" id="A0A975G654"/>
<dbReference type="Pfam" id="PF03062">
    <property type="entry name" value="MBOAT"/>
    <property type="match status" value="1"/>
</dbReference>
<dbReference type="InterPro" id="IPR004299">
    <property type="entry name" value="MBOAT_fam"/>
</dbReference>
<reference evidence="11" key="1">
    <citation type="submission" date="2021-04" db="EMBL/GenBank/DDBJ databases">
        <title>Luteolibacter sp. 32A isolated from the skin of an Anderson's salamander (Ambystoma andersonii).</title>
        <authorList>
            <person name="Spergser J."/>
            <person name="Busse H.-J."/>
        </authorList>
    </citation>
    <scope>NUCLEOTIDE SEQUENCE</scope>
    <source>
        <strain evidence="11">32A</strain>
    </source>
</reference>
<name>A0A975G654_9BACT</name>
<feature type="transmembrane region" description="Helical" evidence="10">
    <location>
        <begin position="500"/>
        <end position="517"/>
    </location>
</feature>
<evidence type="ECO:0000256" key="7">
    <source>
        <dbReference type="ARBA" id="ARBA00023136"/>
    </source>
</evidence>
<keyword evidence="5 10" id="KW-0812">Transmembrane</keyword>
<evidence type="ECO:0000256" key="2">
    <source>
        <dbReference type="ARBA" id="ARBA00010323"/>
    </source>
</evidence>
<comment type="similarity">
    <text evidence="2 9">Belongs to the membrane-bound acyltransferase family.</text>
</comment>
<evidence type="ECO:0000313" key="12">
    <source>
        <dbReference type="Proteomes" id="UP000676169"/>
    </source>
</evidence>
<dbReference type="InterPro" id="IPR028362">
    <property type="entry name" value="AlgI"/>
</dbReference>
<feature type="transmembrane region" description="Helical" evidence="10">
    <location>
        <begin position="385"/>
        <end position="402"/>
    </location>
</feature>
<organism evidence="11 12">
    <name type="scientific">Luteolibacter ambystomatis</name>
    <dbReference type="NCBI Taxonomy" id="2824561"/>
    <lineage>
        <taxon>Bacteria</taxon>
        <taxon>Pseudomonadati</taxon>
        <taxon>Verrucomicrobiota</taxon>
        <taxon>Verrucomicrobiia</taxon>
        <taxon>Verrucomicrobiales</taxon>
        <taxon>Verrucomicrobiaceae</taxon>
        <taxon>Luteolibacter</taxon>
    </lineage>
</organism>
<keyword evidence="7 9" id="KW-0472">Membrane</keyword>
<feature type="transmembrane region" description="Helical" evidence="10">
    <location>
        <begin position="42"/>
        <end position="58"/>
    </location>
</feature>
<dbReference type="EMBL" id="CP073100">
    <property type="protein sequence ID" value="QUE50044.1"/>
    <property type="molecule type" value="Genomic_DNA"/>
</dbReference>
<evidence type="ECO:0000256" key="1">
    <source>
        <dbReference type="ARBA" id="ARBA00004651"/>
    </source>
</evidence>
<gene>
    <name evidence="11" type="ORF">KBB96_14350</name>
</gene>
<dbReference type="GO" id="GO:0016746">
    <property type="term" value="F:acyltransferase activity"/>
    <property type="evidence" value="ECO:0007669"/>
    <property type="project" value="UniProtKB-KW"/>
</dbReference>
<dbReference type="RefSeq" id="WP_211630133.1">
    <property type="nucleotide sequence ID" value="NZ_CP073100.1"/>
</dbReference>
<evidence type="ECO:0000256" key="5">
    <source>
        <dbReference type="ARBA" id="ARBA00022692"/>
    </source>
</evidence>
<keyword evidence="12" id="KW-1185">Reference proteome</keyword>
<protein>
    <submittedName>
        <fullName evidence="11">MBOAT family protein</fullName>
    </submittedName>
</protein>
<comment type="subcellular location">
    <subcellularLocation>
        <location evidence="1">Cell membrane</location>
        <topology evidence="1">Multi-pass membrane protein</topology>
    </subcellularLocation>
</comment>
<evidence type="ECO:0000256" key="8">
    <source>
        <dbReference type="ARBA" id="ARBA00023315"/>
    </source>
</evidence>
<feature type="transmembrane region" description="Helical" evidence="10">
    <location>
        <begin position="100"/>
        <end position="118"/>
    </location>
</feature>
<evidence type="ECO:0000256" key="4">
    <source>
        <dbReference type="ARBA" id="ARBA00022679"/>
    </source>
</evidence>
<feature type="transmembrane region" description="Helical" evidence="10">
    <location>
        <begin position="138"/>
        <end position="156"/>
    </location>
</feature>
<dbReference type="GO" id="GO:0005886">
    <property type="term" value="C:plasma membrane"/>
    <property type="evidence" value="ECO:0007669"/>
    <property type="project" value="UniProtKB-SubCell"/>
</dbReference>
<dbReference type="InterPro" id="IPR051085">
    <property type="entry name" value="MB_O-acyltransferase"/>
</dbReference>
<dbReference type="PANTHER" id="PTHR13285">
    <property type="entry name" value="ACYLTRANSFERASE"/>
    <property type="match status" value="1"/>
</dbReference>
<feature type="transmembrane region" description="Helical" evidence="10">
    <location>
        <begin position="17"/>
        <end position="35"/>
    </location>
</feature>